<dbReference type="InterPro" id="IPR048661">
    <property type="entry name" value="CPL1-like"/>
</dbReference>
<dbReference type="PANTHER" id="PTHR35192">
    <property type="entry name" value="PROTEIN, PUTATIVE-RELATED"/>
    <property type="match status" value="1"/>
</dbReference>
<proteinExistence type="predicted"/>
<feature type="chain" id="PRO_5008265495" description="Protein CPL1-like domain-containing protein" evidence="1">
    <location>
        <begin position="20"/>
        <end position="324"/>
    </location>
</feature>
<evidence type="ECO:0000259" key="2">
    <source>
        <dbReference type="Pfam" id="PF21671"/>
    </source>
</evidence>
<dbReference type="EMBL" id="KQ474076">
    <property type="protein sequence ID" value="KPV76257.1"/>
    <property type="molecule type" value="Genomic_DNA"/>
</dbReference>
<evidence type="ECO:0000256" key="1">
    <source>
        <dbReference type="SAM" id="SignalP"/>
    </source>
</evidence>
<feature type="domain" description="Protein CPL1-like" evidence="2">
    <location>
        <begin position="264"/>
        <end position="321"/>
    </location>
</feature>
<dbReference type="InterPro" id="IPR038955">
    <property type="entry name" value="PriA/CPL1_fungi"/>
</dbReference>
<dbReference type="AlphaFoldDB" id="A0A194S6N7"/>
<gene>
    <name evidence="3" type="ORF">RHOBADRAFT_64704</name>
</gene>
<dbReference type="Pfam" id="PF21671">
    <property type="entry name" value="CPL1-like"/>
    <property type="match status" value="1"/>
</dbReference>
<dbReference type="Proteomes" id="UP000053890">
    <property type="component" value="Unassembled WGS sequence"/>
</dbReference>
<protein>
    <recommendedName>
        <fullName evidence="2">Protein CPL1-like domain-containing protein</fullName>
    </recommendedName>
</protein>
<evidence type="ECO:0000313" key="3">
    <source>
        <dbReference type="EMBL" id="KPV76257.1"/>
    </source>
</evidence>
<sequence length="324" mass="32322">MHATLALASLASLASIALAQIPSGYGRFPCTLVNGDGTFSADPNQCADDALINPAGVADDTGIQGSAANPTGAMCTLEAETGAYFCGIAGAECSSDANCDNGTCDLASGTCQGGFLQDCGGDDANCSGYLYCTNADQTNPDPLACGEDGVFCQDPFAVSDGQSAAEIAATYDQFCSSGYCSNVDGNCGQRFTLGQDCSADVFGCGTTDAGVQLTCVDNAGVQTCQVEGASPAARSRSRRAALHRRNLCPASHTACAVEGAAKGFECIDVSSNIEQCGACASAGGVDCTAIEGVAAVGCVAGTCEIWSCEDGFTFDAATGACTSA</sequence>
<dbReference type="GeneID" id="28979001"/>
<dbReference type="OMA" id="TEARENC"/>
<organism evidence="3 4">
    <name type="scientific">Rhodotorula graminis (strain WP1)</name>
    <dbReference type="NCBI Taxonomy" id="578459"/>
    <lineage>
        <taxon>Eukaryota</taxon>
        <taxon>Fungi</taxon>
        <taxon>Dikarya</taxon>
        <taxon>Basidiomycota</taxon>
        <taxon>Pucciniomycotina</taxon>
        <taxon>Microbotryomycetes</taxon>
        <taxon>Sporidiobolales</taxon>
        <taxon>Sporidiobolaceae</taxon>
        <taxon>Rhodotorula</taxon>
    </lineage>
</organism>
<keyword evidence="4" id="KW-1185">Reference proteome</keyword>
<dbReference type="RefSeq" id="XP_018272306.1">
    <property type="nucleotide sequence ID" value="XM_018418554.1"/>
</dbReference>
<reference evidence="3 4" key="1">
    <citation type="journal article" date="2015" name="Front. Microbiol.">
        <title>Genome sequence of the plant growth promoting endophytic yeast Rhodotorula graminis WP1.</title>
        <authorList>
            <person name="Firrincieli A."/>
            <person name="Otillar R."/>
            <person name="Salamov A."/>
            <person name="Schmutz J."/>
            <person name="Khan Z."/>
            <person name="Redman R.S."/>
            <person name="Fleck N.D."/>
            <person name="Lindquist E."/>
            <person name="Grigoriev I.V."/>
            <person name="Doty S.L."/>
        </authorList>
    </citation>
    <scope>NUCLEOTIDE SEQUENCE [LARGE SCALE GENOMIC DNA]</scope>
    <source>
        <strain evidence="3 4">WP1</strain>
    </source>
</reference>
<feature type="signal peptide" evidence="1">
    <location>
        <begin position="1"/>
        <end position="19"/>
    </location>
</feature>
<dbReference type="OrthoDB" id="439917at2759"/>
<keyword evidence="1" id="KW-0732">Signal</keyword>
<evidence type="ECO:0000313" key="4">
    <source>
        <dbReference type="Proteomes" id="UP000053890"/>
    </source>
</evidence>
<accession>A0A194S6N7</accession>
<dbReference type="PANTHER" id="PTHR35192:SF2">
    <property type="entry name" value="APPLE DOMAIN-CONTAINING PROTEIN"/>
    <property type="match status" value="1"/>
</dbReference>
<name>A0A194S6N7_RHOGW</name>